<evidence type="ECO:0000313" key="2">
    <source>
        <dbReference type="EMBL" id="KRP36005.1"/>
    </source>
</evidence>
<dbReference type="InterPro" id="IPR046363">
    <property type="entry name" value="MS_N_TIM-barrel_dom"/>
</dbReference>
<feature type="non-terminal residue" evidence="2">
    <location>
        <position position="91"/>
    </location>
</feature>
<dbReference type="GO" id="GO:0004474">
    <property type="term" value="F:malate synthase activity"/>
    <property type="evidence" value="ECO:0007669"/>
    <property type="project" value="InterPro"/>
</dbReference>
<dbReference type="InterPro" id="IPR011076">
    <property type="entry name" value="Malate_synth_sf"/>
</dbReference>
<dbReference type="GO" id="GO:0000287">
    <property type="term" value="F:magnesium ion binding"/>
    <property type="evidence" value="ECO:0007669"/>
    <property type="project" value="TreeGrafter"/>
</dbReference>
<protein>
    <recommendedName>
        <fullName evidence="1">Malate synthase N-terminal domain-containing protein</fullName>
    </recommendedName>
</protein>
<evidence type="ECO:0000259" key="1">
    <source>
        <dbReference type="Pfam" id="PF20656"/>
    </source>
</evidence>
<dbReference type="AlphaFoldDB" id="A0A0R2XIJ9"/>
<dbReference type="Pfam" id="PF20656">
    <property type="entry name" value="MS_N"/>
    <property type="match status" value="1"/>
</dbReference>
<sequence>MFHPNLTRFIDDAILPLTSLDPAAFWKGFDDLINEFSSSTRDLLADRLDLQTQIDHWHDANPSFSQTDYEQFLLSIGYLLPQIPDFVINTD</sequence>
<dbReference type="InterPro" id="IPR048356">
    <property type="entry name" value="MS_N"/>
</dbReference>
<accession>A0A0R2XIJ9</accession>
<organism evidence="2 3">
    <name type="scientific">OM182 bacterium BACL3 MAG-120531-bin86</name>
    <dbReference type="NCBI Taxonomy" id="1655628"/>
    <lineage>
        <taxon>Bacteria</taxon>
        <taxon>Pseudomonadati</taxon>
        <taxon>Pseudomonadota</taxon>
        <taxon>Gammaproteobacteria</taxon>
        <taxon>OMG group</taxon>
        <taxon>OM182 clade</taxon>
    </lineage>
</organism>
<feature type="domain" description="Malate synthase N-terminal" evidence="1">
    <location>
        <begin position="7"/>
        <end position="61"/>
    </location>
</feature>
<dbReference type="PANTHER" id="PTHR42739:SF1">
    <property type="entry name" value="MALATE SYNTHASE G"/>
    <property type="match status" value="1"/>
</dbReference>
<proteinExistence type="predicted"/>
<dbReference type="EMBL" id="LIDH01000475">
    <property type="protein sequence ID" value="KRP36005.1"/>
    <property type="molecule type" value="Genomic_DNA"/>
</dbReference>
<dbReference type="Proteomes" id="UP000052124">
    <property type="component" value="Unassembled WGS sequence"/>
</dbReference>
<dbReference type="InterPro" id="IPR006253">
    <property type="entry name" value="Malate_synthG"/>
</dbReference>
<dbReference type="PANTHER" id="PTHR42739">
    <property type="entry name" value="MALATE SYNTHASE G"/>
    <property type="match status" value="1"/>
</dbReference>
<evidence type="ECO:0000313" key="3">
    <source>
        <dbReference type="Proteomes" id="UP000052124"/>
    </source>
</evidence>
<dbReference type="GO" id="GO:0006097">
    <property type="term" value="P:glyoxylate cycle"/>
    <property type="evidence" value="ECO:0007669"/>
    <property type="project" value="InterPro"/>
</dbReference>
<name>A0A0R2XIJ9_9GAMM</name>
<dbReference type="GO" id="GO:0009436">
    <property type="term" value="P:glyoxylate catabolic process"/>
    <property type="evidence" value="ECO:0007669"/>
    <property type="project" value="TreeGrafter"/>
</dbReference>
<comment type="caution">
    <text evidence="2">The sequence shown here is derived from an EMBL/GenBank/DDBJ whole genome shotgun (WGS) entry which is preliminary data.</text>
</comment>
<gene>
    <name evidence="2" type="ORF">ABS26_07020</name>
</gene>
<dbReference type="GO" id="GO:0005829">
    <property type="term" value="C:cytosol"/>
    <property type="evidence" value="ECO:0007669"/>
    <property type="project" value="TreeGrafter"/>
</dbReference>
<dbReference type="Gene3D" id="3.20.20.360">
    <property type="entry name" value="Malate synthase, domain 3"/>
    <property type="match status" value="1"/>
</dbReference>
<reference evidence="2 3" key="1">
    <citation type="submission" date="2015-10" db="EMBL/GenBank/DDBJ databases">
        <title>Metagenome-Assembled Genomes uncover a global brackish microbiome.</title>
        <authorList>
            <person name="Hugerth L.W."/>
            <person name="Larsson J."/>
            <person name="Alneberg J."/>
            <person name="Lindh M.V."/>
            <person name="Legrand C."/>
            <person name="Pinhassi J."/>
            <person name="Andersson A.F."/>
        </authorList>
    </citation>
    <scope>NUCLEOTIDE SEQUENCE [LARGE SCALE GENOMIC DNA]</scope>
    <source>
        <strain evidence="2">BACL3 MAG-120531-bin86</strain>
    </source>
</reference>
<dbReference type="SUPFAM" id="SSF51645">
    <property type="entry name" value="Malate synthase G"/>
    <property type="match status" value="1"/>
</dbReference>